<gene>
    <name evidence="9" type="ORF">CANVERA_P4527</name>
</gene>
<dbReference type="GO" id="GO:0005778">
    <property type="term" value="C:peroxisomal membrane"/>
    <property type="evidence" value="ECO:0007669"/>
    <property type="project" value="TreeGrafter"/>
</dbReference>
<dbReference type="AlphaFoldDB" id="A0A9W4U0N5"/>
<feature type="transmembrane region" description="Helical" evidence="7">
    <location>
        <begin position="249"/>
        <end position="269"/>
    </location>
</feature>
<keyword evidence="5" id="KW-0175">Coiled coil</keyword>
<evidence type="ECO:0000259" key="8">
    <source>
        <dbReference type="Pfam" id="PF06398"/>
    </source>
</evidence>
<evidence type="ECO:0000256" key="5">
    <source>
        <dbReference type="SAM" id="Coils"/>
    </source>
</evidence>
<feature type="domain" description="TECPR1-like DysF" evidence="8">
    <location>
        <begin position="79"/>
        <end position="458"/>
    </location>
</feature>
<feature type="transmembrane region" description="Helical" evidence="7">
    <location>
        <begin position="223"/>
        <end position="243"/>
    </location>
</feature>
<organism evidence="9 10">
    <name type="scientific">Candida verbasci</name>
    <dbReference type="NCBI Taxonomy" id="1227364"/>
    <lineage>
        <taxon>Eukaryota</taxon>
        <taxon>Fungi</taxon>
        <taxon>Dikarya</taxon>
        <taxon>Ascomycota</taxon>
        <taxon>Saccharomycotina</taxon>
        <taxon>Pichiomycetes</taxon>
        <taxon>Debaryomycetaceae</taxon>
        <taxon>Candida/Lodderomyces clade</taxon>
        <taxon>Candida</taxon>
    </lineage>
</organism>
<evidence type="ECO:0000256" key="2">
    <source>
        <dbReference type="ARBA" id="ARBA00022692"/>
    </source>
</evidence>
<keyword evidence="10" id="KW-1185">Reference proteome</keyword>
<keyword evidence="3 7" id="KW-1133">Transmembrane helix</keyword>
<evidence type="ECO:0000256" key="4">
    <source>
        <dbReference type="ARBA" id="ARBA00023136"/>
    </source>
</evidence>
<feature type="compositionally biased region" description="Low complexity" evidence="6">
    <location>
        <begin position="20"/>
        <end position="36"/>
    </location>
</feature>
<protein>
    <recommendedName>
        <fullName evidence="8">TECPR1-like DysF domain-containing protein</fullName>
    </recommendedName>
</protein>
<dbReference type="InterPro" id="IPR052816">
    <property type="entry name" value="Peroxisomal_Membrane_PEX28-32"/>
</dbReference>
<dbReference type="Pfam" id="PF06398">
    <property type="entry name" value="Pex24p"/>
    <property type="match status" value="1"/>
</dbReference>
<evidence type="ECO:0000256" key="7">
    <source>
        <dbReference type="SAM" id="Phobius"/>
    </source>
</evidence>
<sequence>MNILNNLLSIEENDPNEAKNNNSASTAASTPTTSNSNTYMADKLMEKVISMIIPNETGDELQTKIMEDRLEWQKTRPALSFAIMQKNSNMLHQRNSETYILFNNVLKFLNWKDPYYTIAILLVVTHIILKPYLISILPFVLLIIRTLIPHYLIIYPQESNKLSISNQPLYPPKIPKPAPLFSKEFFVNLTDTQNFMNLQIYSFDFFVWLTSDYFYFKNEQISSIILIGSLILIIFNIFFIPSIVHFLYLNFWILQISLISFIWTISILFHPYPREIILQYVYNEDTRMNCQNYVNKIEDRLTRFLIHDNQVEKFQESPELIDYSSDYKIVEIFELQKLNKANKIWEFIGFGNDTFVANSVIRKYNEIETDKDKLQLNVKESINDIFPPLDYKYVKDSKWIVDMDVSLWTKDLMIKDLVLIDDDEKWAYDIIIENENDNENDLNVTDDAEYYRRRRWIRKVVRENYKDKDVPQAHSHLAEWLR</sequence>
<keyword evidence="4 7" id="KW-0472">Membrane</keyword>
<reference evidence="9" key="1">
    <citation type="submission" date="2022-12" db="EMBL/GenBank/DDBJ databases">
        <authorList>
            <person name="Brejova B."/>
        </authorList>
    </citation>
    <scope>NUCLEOTIDE SEQUENCE</scope>
</reference>
<keyword evidence="2 7" id="KW-0812">Transmembrane</keyword>
<dbReference type="Proteomes" id="UP001152885">
    <property type="component" value="Unassembled WGS sequence"/>
</dbReference>
<name>A0A9W4U0N5_9ASCO</name>
<dbReference type="OrthoDB" id="74314at2759"/>
<dbReference type="PANTHER" id="PTHR28304:SF2">
    <property type="entry name" value="PEROXISOMAL MEMBRANE PROTEIN PEX29"/>
    <property type="match status" value="1"/>
</dbReference>
<evidence type="ECO:0000313" key="10">
    <source>
        <dbReference type="Proteomes" id="UP001152885"/>
    </source>
</evidence>
<dbReference type="PANTHER" id="PTHR28304">
    <property type="entry name" value="PEROXISOMAL MEMBRANE PROTEIN PEX29"/>
    <property type="match status" value="1"/>
</dbReference>
<dbReference type="GO" id="GO:0007031">
    <property type="term" value="P:peroxisome organization"/>
    <property type="evidence" value="ECO:0007669"/>
    <property type="project" value="UniProtKB-ARBA"/>
</dbReference>
<comment type="caution">
    <text evidence="9">The sequence shown here is derived from an EMBL/GenBank/DDBJ whole genome shotgun (WGS) entry which is preliminary data.</text>
</comment>
<proteinExistence type="predicted"/>
<feature type="coiled-coil region" evidence="5">
    <location>
        <begin position="357"/>
        <end position="384"/>
    </location>
</feature>
<feature type="transmembrane region" description="Helical" evidence="7">
    <location>
        <begin position="115"/>
        <end position="144"/>
    </location>
</feature>
<evidence type="ECO:0000256" key="1">
    <source>
        <dbReference type="ARBA" id="ARBA00004141"/>
    </source>
</evidence>
<dbReference type="InterPro" id="IPR010482">
    <property type="entry name" value="TECPR1-like_DysF"/>
</dbReference>
<evidence type="ECO:0000256" key="3">
    <source>
        <dbReference type="ARBA" id="ARBA00022989"/>
    </source>
</evidence>
<dbReference type="EMBL" id="CANTUO010000005">
    <property type="protein sequence ID" value="CAI5760015.1"/>
    <property type="molecule type" value="Genomic_DNA"/>
</dbReference>
<feature type="region of interest" description="Disordered" evidence="6">
    <location>
        <begin position="12"/>
        <end position="36"/>
    </location>
</feature>
<comment type="subcellular location">
    <subcellularLocation>
        <location evidence="1">Membrane</location>
        <topology evidence="1">Multi-pass membrane protein</topology>
    </subcellularLocation>
</comment>
<evidence type="ECO:0000313" key="9">
    <source>
        <dbReference type="EMBL" id="CAI5760015.1"/>
    </source>
</evidence>
<evidence type="ECO:0000256" key="6">
    <source>
        <dbReference type="SAM" id="MobiDB-lite"/>
    </source>
</evidence>
<accession>A0A9W4U0N5</accession>